<dbReference type="Proteomes" id="UP000826656">
    <property type="component" value="Unassembled WGS sequence"/>
</dbReference>
<name>A0ABQ7V2A4_SOLTU</name>
<keyword evidence="2" id="KW-1185">Reference proteome</keyword>
<evidence type="ECO:0000313" key="2">
    <source>
        <dbReference type="Proteomes" id="UP000826656"/>
    </source>
</evidence>
<proteinExistence type="predicted"/>
<organism evidence="1 2">
    <name type="scientific">Solanum tuberosum</name>
    <name type="common">Potato</name>
    <dbReference type="NCBI Taxonomy" id="4113"/>
    <lineage>
        <taxon>Eukaryota</taxon>
        <taxon>Viridiplantae</taxon>
        <taxon>Streptophyta</taxon>
        <taxon>Embryophyta</taxon>
        <taxon>Tracheophyta</taxon>
        <taxon>Spermatophyta</taxon>
        <taxon>Magnoliopsida</taxon>
        <taxon>eudicotyledons</taxon>
        <taxon>Gunneridae</taxon>
        <taxon>Pentapetalae</taxon>
        <taxon>asterids</taxon>
        <taxon>lamiids</taxon>
        <taxon>Solanales</taxon>
        <taxon>Solanaceae</taxon>
        <taxon>Solanoideae</taxon>
        <taxon>Solaneae</taxon>
        <taxon>Solanum</taxon>
    </lineage>
</organism>
<gene>
    <name evidence="1" type="ORF">KY290_021152</name>
</gene>
<comment type="caution">
    <text evidence="1">The sequence shown here is derived from an EMBL/GenBank/DDBJ whole genome shotgun (WGS) entry which is preliminary data.</text>
</comment>
<sequence>MLNDVNALADGKKGRGTYVEIEKKHAMDASERELFSNKKQLVQYVSDKLISTDACMNISNTNSINASSLEHGKEKGKVILMGDNFEKGKNLVNHYKDICVGSKKKVQNTFPTHVKSLLSSGLLDGVPVKYRSMSLEKKKCLSASEFERNADCKSGHANSHIYFDSGKTIHVVVQKLKKTTPEMLFQRQNHCDLLIDLVLTVKEGAAQ</sequence>
<dbReference type="EMBL" id="JAIVGD010000015">
    <property type="protein sequence ID" value="KAH0757659.1"/>
    <property type="molecule type" value="Genomic_DNA"/>
</dbReference>
<protein>
    <submittedName>
        <fullName evidence="1">Uncharacterized protein</fullName>
    </submittedName>
</protein>
<reference evidence="1 2" key="1">
    <citation type="journal article" date="2021" name="bioRxiv">
        <title>Chromosome-scale and haplotype-resolved genome assembly of a tetraploid potato cultivar.</title>
        <authorList>
            <person name="Sun H."/>
            <person name="Jiao W.-B."/>
            <person name="Krause K."/>
            <person name="Campoy J.A."/>
            <person name="Goel M."/>
            <person name="Folz-Donahue K."/>
            <person name="Kukat C."/>
            <person name="Huettel B."/>
            <person name="Schneeberger K."/>
        </authorList>
    </citation>
    <scope>NUCLEOTIDE SEQUENCE [LARGE SCALE GENOMIC DNA]</scope>
    <source>
        <strain evidence="1">SolTubOtavaFocal</strain>
        <tissue evidence="1">Leaves</tissue>
    </source>
</reference>
<evidence type="ECO:0000313" key="1">
    <source>
        <dbReference type="EMBL" id="KAH0757659.1"/>
    </source>
</evidence>
<accession>A0ABQ7V2A4</accession>